<accession>A0A239LDK8</accession>
<evidence type="ECO:0000313" key="1">
    <source>
        <dbReference type="EMBL" id="SNT28726.1"/>
    </source>
</evidence>
<dbReference type="NCBIfam" id="NF041471">
    <property type="entry name" value="phage_reg_YmfL"/>
    <property type="match status" value="1"/>
</dbReference>
<evidence type="ECO:0008006" key="3">
    <source>
        <dbReference type="Google" id="ProtNLM"/>
    </source>
</evidence>
<sequence length="157" mass="17461">MELRKAYQTMIKAFAGGWDAMAAALGTSKDSLENRIYERKGQSMLVEIALQMQSFSDTTHFAEAIATISGGTFVKLPNVDHVDNDDILAKMNQLHVELGQWCGKFALATADGEIDTRERADLSAVVDAMHRTLDEIKALTFRAYCRDTDTVLLRSKE</sequence>
<dbReference type="Proteomes" id="UP000198284">
    <property type="component" value="Unassembled WGS sequence"/>
</dbReference>
<protein>
    <recommendedName>
        <fullName evidence="3">Phage regulatory protein CII (CP76)</fullName>
    </recommendedName>
</protein>
<evidence type="ECO:0000313" key="2">
    <source>
        <dbReference type="Proteomes" id="UP000198284"/>
    </source>
</evidence>
<dbReference type="Pfam" id="PF06892">
    <property type="entry name" value="Phage_CP76"/>
    <property type="match status" value="1"/>
</dbReference>
<dbReference type="EMBL" id="FZOT01000022">
    <property type="protein sequence ID" value="SNT28726.1"/>
    <property type="molecule type" value="Genomic_DNA"/>
</dbReference>
<name>A0A239LDK8_9BURK</name>
<keyword evidence="2" id="KW-1185">Reference proteome</keyword>
<reference evidence="1 2" key="1">
    <citation type="submission" date="2017-06" db="EMBL/GenBank/DDBJ databases">
        <authorList>
            <person name="Kim H.J."/>
            <person name="Triplett B.A."/>
        </authorList>
    </citation>
    <scope>NUCLEOTIDE SEQUENCE [LARGE SCALE GENOMIC DNA]</scope>
    <source>
        <strain evidence="1 2">U15</strain>
    </source>
</reference>
<organism evidence="1 2">
    <name type="scientific">Noviherbaspirillum humi</name>
    <dbReference type="NCBI Taxonomy" id="1688639"/>
    <lineage>
        <taxon>Bacteria</taxon>
        <taxon>Pseudomonadati</taxon>
        <taxon>Pseudomonadota</taxon>
        <taxon>Betaproteobacteria</taxon>
        <taxon>Burkholderiales</taxon>
        <taxon>Oxalobacteraceae</taxon>
        <taxon>Noviherbaspirillum</taxon>
    </lineage>
</organism>
<dbReference type="InterPro" id="IPR009679">
    <property type="entry name" value="Phage_186_CII-like"/>
</dbReference>
<gene>
    <name evidence="1" type="ORF">SAMN06265795_12225</name>
</gene>
<dbReference type="GO" id="GO:0003677">
    <property type="term" value="F:DNA binding"/>
    <property type="evidence" value="ECO:0007669"/>
    <property type="project" value="InterPro"/>
</dbReference>
<dbReference type="OrthoDB" id="8595569at2"/>
<dbReference type="RefSeq" id="WP_089401410.1">
    <property type="nucleotide sequence ID" value="NZ_FZOT01000022.1"/>
</dbReference>
<dbReference type="AlphaFoldDB" id="A0A239LDK8"/>
<proteinExistence type="predicted"/>
<dbReference type="InterPro" id="IPR048188">
    <property type="entry name" value="YmfL-like"/>
</dbReference>